<dbReference type="SUPFAM" id="SSF55658">
    <property type="entry name" value="L9 N-domain-like"/>
    <property type="match status" value="1"/>
</dbReference>
<dbReference type="OrthoDB" id="3270804at2759"/>
<sequence>MNLNPLSSISLSMRSNSGPSKPSTSVSADEIQELCELLSQLRAFGHISRSPTAPVPVAPAIPVGPVVPAVVPAAPAPAAALQANEAEDINPADLDAGGAVFCCPSCSNVHHMVPLMQSNDLPPLAVANAAPAPPLQRTGLFSAAEGNIGQRWYAVIVGHQVGVFQDWDNLVDGLVRSVPGGRCKSFVTFADAEAHYNARLDVVRIHT</sequence>
<reference evidence="3" key="1">
    <citation type="submission" date="2020-11" db="EMBL/GenBank/DDBJ databases">
        <authorList>
            <consortium name="DOE Joint Genome Institute"/>
            <person name="Ahrendt S."/>
            <person name="Riley R."/>
            <person name="Andreopoulos W."/>
            <person name="Labutti K."/>
            <person name="Pangilinan J."/>
            <person name="Ruiz-Duenas F.J."/>
            <person name="Barrasa J.M."/>
            <person name="Sanchez-Garcia M."/>
            <person name="Camarero S."/>
            <person name="Miyauchi S."/>
            <person name="Serrano A."/>
            <person name="Linde D."/>
            <person name="Babiker R."/>
            <person name="Drula E."/>
            <person name="Ayuso-Fernandez I."/>
            <person name="Pacheco R."/>
            <person name="Padilla G."/>
            <person name="Ferreira P."/>
            <person name="Barriuso J."/>
            <person name="Kellner H."/>
            <person name="Castanera R."/>
            <person name="Alfaro M."/>
            <person name="Ramirez L."/>
            <person name="Pisabarro A.G."/>
            <person name="Kuo A."/>
            <person name="Tritt A."/>
            <person name="Lipzen A."/>
            <person name="He G."/>
            <person name="Yan M."/>
            <person name="Ng V."/>
            <person name="Cullen D."/>
            <person name="Martin F."/>
            <person name="Rosso M.-N."/>
            <person name="Henrissat B."/>
            <person name="Hibbett D."/>
            <person name="Martinez A.T."/>
            <person name="Grigoriev I.V."/>
        </authorList>
    </citation>
    <scope>NUCLEOTIDE SEQUENCE</scope>
    <source>
        <strain evidence="3">ATCC 90797</strain>
    </source>
</reference>
<proteinExistence type="predicted"/>
<dbReference type="Gene3D" id="3.40.970.10">
    <property type="entry name" value="Ribonuclease H1, N-terminal domain"/>
    <property type="match status" value="1"/>
</dbReference>
<name>A0A9P5ZRA7_PLEER</name>
<dbReference type="Pfam" id="PF01693">
    <property type="entry name" value="Cauli_VI"/>
    <property type="match status" value="1"/>
</dbReference>
<organism evidence="3 4">
    <name type="scientific">Pleurotus eryngii</name>
    <name type="common">Boletus of the steppes</name>
    <dbReference type="NCBI Taxonomy" id="5323"/>
    <lineage>
        <taxon>Eukaryota</taxon>
        <taxon>Fungi</taxon>
        <taxon>Dikarya</taxon>
        <taxon>Basidiomycota</taxon>
        <taxon>Agaricomycotina</taxon>
        <taxon>Agaricomycetes</taxon>
        <taxon>Agaricomycetidae</taxon>
        <taxon>Agaricales</taxon>
        <taxon>Pleurotineae</taxon>
        <taxon>Pleurotaceae</taxon>
        <taxon>Pleurotus</taxon>
    </lineage>
</organism>
<evidence type="ECO:0000313" key="3">
    <source>
        <dbReference type="EMBL" id="KAF9492529.1"/>
    </source>
</evidence>
<dbReference type="InterPro" id="IPR011320">
    <property type="entry name" value="RNase_H1_N"/>
</dbReference>
<accession>A0A9P5ZRA7</accession>
<feature type="compositionally biased region" description="Low complexity" evidence="1">
    <location>
        <begin position="7"/>
        <end position="17"/>
    </location>
</feature>
<protein>
    <recommendedName>
        <fullName evidence="2">Ribonuclease H1 N-terminal domain-containing protein</fullName>
    </recommendedName>
</protein>
<dbReference type="EMBL" id="MU154600">
    <property type="protein sequence ID" value="KAF9492529.1"/>
    <property type="molecule type" value="Genomic_DNA"/>
</dbReference>
<evidence type="ECO:0000259" key="2">
    <source>
        <dbReference type="Pfam" id="PF01693"/>
    </source>
</evidence>
<gene>
    <name evidence="3" type="ORF">BDN71DRAFT_1497494</name>
</gene>
<dbReference type="InterPro" id="IPR037056">
    <property type="entry name" value="RNase_H1_N_sf"/>
</dbReference>
<dbReference type="Proteomes" id="UP000807025">
    <property type="component" value="Unassembled WGS sequence"/>
</dbReference>
<evidence type="ECO:0000313" key="4">
    <source>
        <dbReference type="Proteomes" id="UP000807025"/>
    </source>
</evidence>
<feature type="domain" description="Ribonuclease H1 N-terminal" evidence="2">
    <location>
        <begin position="152"/>
        <end position="194"/>
    </location>
</feature>
<feature type="region of interest" description="Disordered" evidence="1">
    <location>
        <begin position="1"/>
        <end position="26"/>
    </location>
</feature>
<comment type="caution">
    <text evidence="3">The sequence shown here is derived from an EMBL/GenBank/DDBJ whole genome shotgun (WGS) entry which is preliminary data.</text>
</comment>
<keyword evidence="4" id="KW-1185">Reference proteome</keyword>
<evidence type="ECO:0000256" key="1">
    <source>
        <dbReference type="SAM" id="MobiDB-lite"/>
    </source>
</evidence>
<dbReference type="AlphaFoldDB" id="A0A9P5ZRA7"/>
<dbReference type="InterPro" id="IPR009027">
    <property type="entry name" value="Ribosomal_bL9/RNase_H1_N"/>
</dbReference>